<proteinExistence type="predicted"/>
<evidence type="ECO:0000313" key="1">
    <source>
        <dbReference type="EMBL" id="CAG8726186.1"/>
    </source>
</evidence>
<gene>
    <name evidence="1" type="ORF">ACOLOM_LOCUS11384</name>
</gene>
<dbReference type="Proteomes" id="UP000789525">
    <property type="component" value="Unassembled WGS sequence"/>
</dbReference>
<protein>
    <submittedName>
        <fullName evidence="1">5531_t:CDS:1</fullName>
    </submittedName>
</protein>
<keyword evidence="2" id="KW-1185">Reference proteome</keyword>
<comment type="caution">
    <text evidence="1">The sequence shown here is derived from an EMBL/GenBank/DDBJ whole genome shotgun (WGS) entry which is preliminary data.</text>
</comment>
<sequence length="170" mass="18903">MHPIGLTSNCSQPGNQDRVHQTRRCPYNPRYAAFKSPFKPSLYDLRASDNMVWQYCPPYNWRLYAFFLSYLAGPVVGAPIDSAHIIDFVHSLPEWAKYTGKTIAAAPFVYHSLNGLRHLTWDTTRCKSPFLSRIVPSSDLLTVLNNAAVTRSGYAVVAGTIIGTGALVLL</sequence>
<name>A0ACA9PWY4_9GLOM</name>
<reference evidence="1" key="1">
    <citation type="submission" date="2021-06" db="EMBL/GenBank/DDBJ databases">
        <authorList>
            <person name="Kallberg Y."/>
            <person name="Tangrot J."/>
            <person name="Rosling A."/>
        </authorList>
    </citation>
    <scope>NUCLEOTIDE SEQUENCE</scope>
    <source>
        <strain evidence="1">CL356</strain>
    </source>
</reference>
<evidence type="ECO:0000313" key="2">
    <source>
        <dbReference type="Proteomes" id="UP000789525"/>
    </source>
</evidence>
<organism evidence="1 2">
    <name type="scientific">Acaulospora colombiana</name>
    <dbReference type="NCBI Taxonomy" id="27376"/>
    <lineage>
        <taxon>Eukaryota</taxon>
        <taxon>Fungi</taxon>
        <taxon>Fungi incertae sedis</taxon>
        <taxon>Mucoromycota</taxon>
        <taxon>Glomeromycotina</taxon>
        <taxon>Glomeromycetes</taxon>
        <taxon>Diversisporales</taxon>
        <taxon>Acaulosporaceae</taxon>
        <taxon>Acaulospora</taxon>
    </lineage>
</organism>
<dbReference type="EMBL" id="CAJVPT010040721">
    <property type="protein sequence ID" value="CAG8726186.1"/>
    <property type="molecule type" value="Genomic_DNA"/>
</dbReference>
<accession>A0ACA9PWY4</accession>